<evidence type="ECO:0000313" key="7">
    <source>
        <dbReference type="EMBL" id="WSA33654.1"/>
    </source>
</evidence>
<dbReference type="Pfam" id="PF00891">
    <property type="entry name" value="Methyltransf_2"/>
    <property type="match status" value="1"/>
</dbReference>
<feature type="domain" description="O-methyltransferase C-terminal" evidence="4">
    <location>
        <begin position="119"/>
        <end position="327"/>
    </location>
</feature>
<name>A0A1C6U8Z4_9ACTN</name>
<keyword evidence="3" id="KW-0949">S-adenosyl-L-methionine</keyword>
<protein>
    <submittedName>
        <fullName evidence="6">Dimerisation domain-containing protein</fullName>
    </submittedName>
    <submittedName>
        <fullName evidence="7">Methyltransferase</fullName>
    </submittedName>
</protein>
<feature type="domain" description="O-methyltransferase dimerisation" evidence="5">
    <location>
        <begin position="21"/>
        <end position="95"/>
    </location>
</feature>
<evidence type="ECO:0000256" key="3">
    <source>
        <dbReference type="ARBA" id="ARBA00022691"/>
    </source>
</evidence>
<dbReference type="PIRSF" id="PIRSF005739">
    <property type="entry name" value="O-mtase"/>
    <property type="match status" value="1"/>
</dbReference>
<dbReference type="InterPro" id="IPR012967">
    <property type="entry name" value="COMT_dimerisation"/>
</dbReference>
<dbReference type="EMBL" id="CP109071">
    <property type="protein sequence ID" value="WSA33654.1"/>
    <property type="molecule type" value="Genomic_DNA"/>
</dbReference>
<dbReference type="InterPro" id="IPR016461">
    <property type="entry name" value="COMT-like"/>
</dbReference>
<dbReference type="Gene3D" id="1.10.287.1350">
    <property type="match status" value="1"/>
</dbReference>
<dbReference type="Proteomes" id="UP001334804">
    <property type="component" value="Chromosome"/>
</dbReference>
<evidence type="ECO:0000259" key="5">
    <source>
        <dbReference type="Pfam" id="PF08100"/>
    </source>
</evidence>
<dbReference type="GO" id="GO:0008171">
    <property type="term" value="F:O-methyltransferase activity"/>
    <property type="evidence" value="ECO:0007669"/>
    <property type="project" value="InterPro"/>
</dbReference>
<dbReference type="Gene3D" id="1.10.10.10">
    <property type="entry name" value="Winged helix-like DNA-binding domain superfamily/Winged helix DNA-binding domain"/>
    <property type="match status" value="1"/>
</dbReference>
<dbReference type="GO" id="GO:0046983">
    <property type="term" value="F:protein dimerization activity"/>
    <property type="evidence" value="ECO:0007669"/>
    <property type="project" value="InterPro"/>
</dbReference>
<gene>
    <name evidence="6" type="ORF">GA0070608_0715</name>
    <name evidence="7" type="ORF">OIE14_06280</name>
</gene>
<dbReference type="SUPFAM" id="SSF46785">
    <property type="entry name" value="Winged helix' DNA-binding domain"/>
    <property type="match status" value="1"/>
</dbReference>
<dbReference type="SUPFAM" id="SSF53335">
    <property type="entry name" value="S-adenosyl-L-methionine-dependent methyltransferases"/>
    <property type="match status" value="1"/>
</dbReference>
<evidence type="ECO:0000313" key="9">
    <source>
        <dbReference type="Proteomes" id="UP001334804"/>
    </source>
</evidence>
<dbReference type="InterPro" id="IPR029063">
    <property type="entry name" value="SAM-dependent_MTases_sf"/>
</dbReference>
<reference evidence="7 9" key="2">
    <citation type="submission" date="2022-10" db="EMBL/GenBank/DDBJ databases">
        <title>The complete genomes of actinobacterial strains from the NBC collection.</title>
        <authorList>
            <person name="Joergensen T.S."/>
            <person name="Alvarez Arevalo M."/>
            <person name="Sterndorff E.B."/>
            <person name="Faurdal D."/>
            <person name="Vuksanovic O."/>
            <person name="Mourched A.-S."/>
            <person name="Charusanti P."/>
            <person name="Shaw S."/>
            <person name="Blin K."/>
            <person name="Weber T."/>
        </authorList>
    </citation>
    <scope>NUCLEOTIDE SEQUENCE [LARGE SCALE GENOMIC DNA]</scope>
    <source>
        <strain evidence="7 9">NBC 01809</strain>
    </source>
</reference>
<evidence type="ECO:0000313" key="8">
    <source>
        <dbReference type="Proteomes" id="UP000199343"/>
    </source>
</evidence>
<keyword evidence="9" id="KW-1185">Reference proteome</keyword>
<accession>A0A1C6U8Z4</accession>
<dbReference type="RefSeq" id="WP_091621554.1">
    <property type="nucleotide sequence ID" value="NZ_CP109071.1"/>
</dbReference>
<keyword evidence="1 7" id="KW-0489">Methyltransferase</keyword>
<dbReference type="InterPro" id="IPR036388">
    <property type="entry name" value="WH-like_DNA-bd_sf"/>
</dbReference>
<dbReference type="Gene3D" id="3.40.50.150">
    <property type="entry name" value="Vaccinia Virus protein VP39"/>
    <property type="match status" value="1"/>
</dbReference>
<organism evidence="6 8">
    <name type="scientific">Micromonospora peucetia</name>
    <dbReference type="NCBI Taxonomy" id="47871"/>
    <lineage>
        <taxon>Bacteria</taxon>
        <taxon>Bacillati</taxon>
        <taxon>Actinomycetota</taxon>
        <taxon>Actinomycetes</taxon>
        <taxon>Micromonosporales</taxon>
        <taxon>Micromonosporaceae</taxon>
        <taxon>Micromonospora</taxon>
    </lineage>
</organism>
<dbReference type="PANTHER" id="PTHR43712">
    <property type="entry name" value="PUTATIVE (AFU_ORTHOLOGUE AFUA_4G14580)-RELATED"/>
    <property type="match status" value="1"/>
</dbReference>
<dbReference type="STRING" id="47871.GA0070608_0715"/>
<dbReference type="InterPro" id="IPR001077">
    <property type="entry name" value="COMT_C"/>
</dbReference>
<keyword evidence="2" id="KW-0808">Transferase</keyword>
<evidence type="ECO:0000256" key="1">
    <source>
        <dbReference type="ARBA" id="ARBA00022603"/>
    </source>
</evidence>
<dbReference type="EMBL" id="FMIC01000002">
    <property type="protein sequence ID" value="SCL50575.1"/>
    <property type="molecule type" value="Genomic_DNA"/>
</dbReference>
<evidence type="ECO:0000259" key="4">
    <source>
        <dbReference type="Pfam" id="PF00891"/>
    </source>
</evidence>
<dbReference type="AlphaFoldDB" id="A0A1C6U8Z4"/>
<dbReference type="PANTHER" id="PTHR43712:SF2">
    <property type="entry name" value="O-METHYLTRANSFERASE CICE"/>
    <property type="match status" value="1"/>
</dbReference>
<dbReference type="OrthoDB" id="3804952at2"/>
<dbReference type="Proteomes" id="UP000199343">
    <property type="component" value="Unassembled WGS sequence"/>
</dbReference>
<dbReference type="GO" id="GO:0032259">
    <property type="term" value="P:methylation"/>
    <property type="evidence" value="ECO:0007669"/>
    <property type="project" value="UniProtKB-KW"/>
</dbReference>
<dbReference type="Pfam" id="PF08100">
    <property type="entry name" value="Dimerisation"/>
    <property type="match status" value="1"/>
</dbReference>
<dbReference type="InterPro" id="IPR036390">
    <property type="entry name" value="WH_DNA-bd_sf"/>
</dbReference>
<evidence type="ECO:0000313" key="6">
    <source>
        <dbReference type="EMBL" id="SCL50575.1"/>
    </source>
</evidence>
<evidence type="ECO:0000256" key="2">
    <source>
        <dbReference type="ARBA" id="ARBA00022679"/>
    </source>
</evidence>
<sequence>MTSTVPATQDSKIRNRAALIEIIGGYMASQSLALAAELKLADHIHDGRVTSAQLAEATGTHAPSLHRLLRTLVAVGLLAEPSPGEFRLTEVGEQLRTDSPNSLWAFTRFFTNPTLFASWQQVKHTVLTGECAFDHVYGKNAYEHLAEQPELSALFNVAMGQESRASAQLVADGYDYSGIRTVVDVGGGDGTLLAAILGTHQHLSGVCFDSAAGVAEAAGVLAAAGVSDRCEIVAGDFFSSVPGDGELYVIKSVFQDWDDENARKLLSTVRAQMPADATLLIVGSVLPDTANTDNPVMFYTDINMLVTAGGRERTESEFRALLADTGFTVEWCGHGAAGPLSLIKAVPAS</sequence>
<dbReference type="PROSITE" id="PS51683">
    <property type="entry name" value="SAM_OMT_II"/>
    <property type="match status" value="1"/>
</dbReference>
<proteinExistence type="predicted"/>
<reference evidence="6 8" key="1">
    <citation type="submission" date="2016-06" db="EMBL/GenBank/DDBJ databases">
        <authorList>
            <person name="Kjaerup R.B."/>
            <person name="Dalgaard T.S."/>
            <person name="Juul-Madsen H.R."/>
        </authorList>
    </citation>
    <scope>NUCLEOTIDE SEQUENCE [LARGE SCALE GENOMIC DNA]</scope>
    <source>
        <strain evidence="6 8">DSM 43363</strain>
    </source>
</reference>